<reference evidence="1" key="1">
    <citation type="submission" date="2022-04" db="EMBL/GenBank/DDBJ databases">
        <title>A functionally conserved STORR gene fusion in Papaver species that diverged 16.8 million years ago.</title>
        <authorList>
            <person name="Catania T."/>
        </authorList>
    </citation>
    <scope>NUCLEOTIDE SEQUENCE</scope>
    <source>
        <strain evidence="1">S-188037</strain>
    </source>
</reference>
<dbReference type="InterPro" id="IPR044832">
    <property type="entry name" value="NRP-like"/>
</dbReference>
<protein>
    <submittedName>
        <fullName evidence="1">Uncharacterized protein</fullName>
    </submittedName>
</protein>
<dbReference type="Pfam" id="PF01344">
    <property type="entry name" value="Kelch_1"/>
    <property type="match status" value="1"/>
</dbReference>
<dbReference type="InterPro" id="IPR015915">
    <property type="entry name" value="Kelch-typ_b-propeller"/>
</dbReference>
<dbReference type="Gene3D" id="2.120.10.80">
    <property type="entry name" value="Kelch-type beta propeller"/>
    <property type="match status" value="1"/>
</dbReference>
<keyword evidence="2" id="KW-1185">Reference proteome</keyword>
<gene>
    <name evidence="1" type="ORF">MKW98_005934</name>
</gene>
<name>A0AAD4TB84_9MAGN</name>
<dbReference type="Proteomes" id="UP001202328">
    <property type="component" value="Unassembled WGS sequence"/>
</dbReference>
<comment type="caution">
    <text evidence="1">The sequence shown here is derived from an EMBL/GenBank/DDBJ whole genome shotgun (WGS) entry which is preliminary data.</text>
</comment>
<dbReference type="SMART" id="SM00612">
    <property type="entry name" value="Kelch"/>
    <property type="match status" value="2"/>
</dbReference>
<dbReference type="PANTHER" id="PTHR46034:SF7">
    <property type="entry name" value="INFLUENZA VIRUS NS1A-BINDING PROTEIN"/>
    <property type="match status" value="1"/>
</dbReference>
<organism evidence="1 2">
    <name type="scientific">Papaver atlanticum</name>
    <dbReference type="NCBI Taxonomy" id="357466"/>
    <lineage>
        <taxon>Eukaryota</taxon>
        <taxon>Viridiplantae</taxon>
        <taxon>Streptophyta</taxon>
        <taxon>Embryophyta</taxon>
        <taxon>Tracheophyta</taxon>
        <taxon>Spermatophyta</taxon>
        <taxon>Magnoliopsida</taxon>
        <taxon>Ranunculales</taxon>
        <taxon>Papaveraceae</taxon>
        <taxon>Papaveroideae</taxon>
        <taxon>Papaver</taxon>
    </lineage>
</organism>
<dbReference type="SUPFAM" id="SSF117281">
    <property type="entry name" value="Kelch motif"/>
    <property type="match status" value="1"/>
</dbReference>
<dbReference type="AlphaFoldDB" id="A0AAD4TB84"/>
<dbReference type="PANTHER" id="PTHR46034">
    <property type="match status" value="1"/>
</dbReference>
<proteinExistence type="predicted"/>
<sequence>MFDPAVGRWIPTQSMHQKRFSSAAAELNGAIYAAGGFHGENYLNIPSMNIRRGFHSLIVMNEKLYMVGGYNGENMVSSVEVFDPRKNSWIVSDEMKEARGYATAAVIGESIFVISGLKDGKLLTDTVECYKADQVFVDPWWAFVGE</sequence>
<accession>A0AAD4TB84</accession>
<dbReference type="InterPro" id="IPR006652">
    <property type="entry name" value="Kelch_1"/>
</dbReference>
<dbReference type="EMBL" id="JAJJMB010002292">
    <property type="protein sequence ID" value="KAI3952239.1"/>
    <property type="molecule type" value="Genomic_DNA"/>
</dbReference>
<evidence type="ECO:0000313" key="1">
    <source>
        <dbReference type="EMBL" id="KAI3952239.1"/>
    </source>
</evidence>
<evidence type="ECO:0000313" key="2">
    <source>
        <dbReference type="Proteomes" id="UP001202328"/>
    </source>
</evidence>
<dbReference type="GO" id="GO:0034976">
    <property type="term" value="P:response to endoplasmic reticulum stress"/>
    <property type="evidence" value="ECO:0007669"/>
    <property type="project" value="InterPro"/>
</dbReference>